<gene>
    <name evidence="1" type="ORF">DSO57_1005563</name>
</gene>
<organism evidence="1 2">
    <name type="scientific">Entomophthora muscae</name>
    <dbReference type="NCBI Taxonomy" id="34485"/>
    <lineage>
        <taxon>Eukaryota</taxon>
        <taxon>Fungi</taxon>
        <taxon>Fungi incertae sedis</taxon>
        <taxon>Zoopagomycota</taxon>
        <taxon>Entomophthoromycotina</taxon>
        <taxon>Entomophthoromycetes</taxon>
        <taxon>Entomophthorales</taxon>
        <taxon>Entomophthoraceae</taxon>
        <taxon>Entomophthora</taxon>
    </lineage>
</organism>
<evidence type="ECO:0000313" key="1">
    <source>
        <dbReference type="EMBL" id="KAJ9086286.1"/>
    </source>
</evidence>
<protein>
    <submittedName>
        <fullName evidence="1">Uncharacterized protein</fullName>
    </submittedName>
</protein>
<reference evidence="1" key="1">
    <citation type="submission" date="2022-04" db="EMBL/GenBank/DDBJ databases">
        <title>Genome of the entomopathogenic fungus Entomophthora muscae.</title>
        <authorList>
            <person name="Elya C."/>
            <person name="Lovett B.R."/>
            <person name="Lee E."/>
            <person name="Macias A.M."/>
            <person name="Hajek A.E."/>
            <person name="De Bivort B.L."/>
            <person name="Kasson M.T."/>
            <person name="De Fine Licht H.H."/>
            <person name="Stajich J.E."/>
        </authorList>
    </citation>
    <scope>NUCLEOTIDE SEQUENCE</scope>
    <source>
        <strain evidence="1">Berkeley</strain>
    </source>
</reference>
<sequence>MTTLPLSSDEVLTYLLLGALLVLFLLLAVQLTRLYTASTANQPPTPLTLY</sequence>
<dbReference type="Proteomes" id="UP001165960">
    <property type="component" value="Unassembled WGS sequence"/>
</dbReference>
<dbReference type="EMBL" id="QTSX02000725">
    <property type="protein sequence ID" value="KAJ9086286.1"/>
    <property type="molecule type" value="Genomic_DNA"/>
</dbReference>
<name>A0ACC2UHR2_9FUNG</name>
<keyword evidence="2" id="KW-1185">Reference proteome</keyword>
<evidence type="ECO:0000313" key="2">
    <source>
        <dbReference type="Proteomes" id="UP001165960"/>
    </source>
</evidence>
<comment type="caution">
    <text evidence="1">The sequence shown here is derived from an EMBL/GenBank/DDBJ whole genome shotgun (WGS) entry which is preliminary data.</text>
</comment>
<accession>A0ACC2UHR2</accession>
<proteinExistence type="predicted"/>